<dbReference type="EMBL" id="JBHLUE010000017">
    <property type="protein sequence ID" value="MFC0566757.1"/>
    <property type="molecule type" value="Genomic_DNA"/>
</dbReference>
<comment type="caution">
    <text evidence="1">The sequence shown here is derived from an EMBL/GenBank/DDBJ whole genome shotgun (WGS) entry which is preliminary data.</text>
</comment>
<protein>
    <submittedName>
        <fullName evidence="1">Uncharacterized protein</fullName>
    </submittedName>
</protein>
<keyword evidence="2" id="KW-1185">Reference proteome</keyword>
<gene>
    <name evidence="1" type="ORF">ACFFHU_21780</name>
</gene>
<dbReference type="RefSeq" id="WP_377341684.1">
    <property type="nucleotide sequence ID" value="NZ_JBHLUE010000017.1"/>
</dbReference>
<proteinExistence type="predicted"/>
<organism evidence="1 2">
    <name type="scientific">Plantactinospora siamensis</name>
    <dbReference type="NCBI Taxonomy" id="555372"/>
    <lineage>
        <taxon>Bacteria</taxon>
        <taxon>Bacillati</taxon>
        <taxon>Actinomycetota</taxon>
        <taxon>Actinomycetes</taxon>
        <taxon>Micromonosporales</taxon>
        <taxon>Micromonosporaceae</taxon>
        <taxon>Plantactinospora</taxon>
    </lineage>
</organism>
<name>A0ABV6P166_9ACTN</name>
<dbReference type="Proteomes" id="UP001589894">
    <property type="component" value="Unassembled WGS sequence"/>
</dbReference>
<evidence type="ECO:0000313" key="2">
    <source>
        <dbReference type="Proteomes" id="UP001589894"/>
    </source>
</evidence>
<sequence>MDSSNHWYGHAHILAAYCGRDAVKPPRIAGIVQHGWNVLHGFGPGHEPPVGFVKYVWSDTSRRRGQLIGWRDYAVIGSPWAYLLAQQPEQPGERPDERSGTIFYPFHTWEQGSIEGDHADLIARIKATEPGPVTVCLYWIEYDMPEVRGAYEDAGFRVICHGQRGTFWKGTDPRFLYKQLAELRRHRRVASNRLTTAIFYGASVGCEAGVYGPQMDFLEDRGGFDAKHFIQRLHPGLHAESIEPDLLAEVTRSELGLDQLLSPAELSYELGWSTATP</sequence>
<accession>A0ABV6P166</accession>
<evidence type="ECO:0000313" key="1">
    <source>
        <dbReference type="EMBL" id="MFC0566757.1"/>
    </source>
</evidence>
<reference evidence="1 2" key="1">
    <citation type="submission" date="2024-09" db="EMBL/GenBank/DDBJ databases">
        <authorList>
            <person name="Sun Q."/>
            <person name="Mori K."/>
        </authorList>
    </citation>
    <scope>NUCLEOTIDE SEQUENCE [LARGE SCALE GENOMIC DNA]</scope>
    <source>
        <strain evidence="1 2">TBRC 2205</strain>
    </source>
</reference>